<dbReference type="STRING" id="151894.SAMN04488524_3931"/>
<dbReference type="InterPro" id="IPR003761">
    <property type="entry name" value="Exonuc_VII_S"/>
</dbReference>
<dbReference type="GO" id="GO:0009318">
    <property type="term" value="C:exodeoxyribonuclease VII complex"/>
    <property type="evidence" value="ECO:0007669"/>
    <property type="project" value="UniProtKB-UniRule"/>
</dbReference>
<evidence type="ECO:0000256" key="2">
    <source>
        <dbReference type="ARBA" id="ARBA00022490"/>
    </source>
</evidence>
<evidence type="ECO:0000256" key="6">
    <source>
        <dbReference type="NCBIfam" id="TIGR01280"/>
    </source>
</evidence>
<accession>A0A1W2DKK2</accession>
<evidence type="ECO:0000256" key="4">
    <source>
        <dbReference type="ARBA" id="ARBA00022801"/>
    </source>
</evidence>
<evidence type="ECO:0000256" key="5">
    <source>
        <dbReference type="ARBA" id="ARBA00022839"/>
    </source>
</evidence>
<keyword evidence="5" id="KW-0269">Exonuclease</keyword>
<keyword evidence="3" id="KW-0540">Nuclease</keyword>
<dbReference type="Proteomes" id="UP000192756">
    <property type="component" value="Unassembled WGS sequence"/>
</dbReference>
<name>A0A1W2DKK2_9SPHI</name>
<keyword evidence="2" id="KW-0963">Cytoplasm</keyword>
<evidence type="ECO:0000256" key="1">
    <source>
        <dbReference type="ARBA" id="ARBA00009998"/>
    </source>
</evidence>
<dbReference type="Gene3D" id="1.10.287.1040">
    <property type="entry name" value="Exonuclease VII, small subunit"/>
    <property type="match status" value="1"/>
</dbReference>
<dbReference type="InterPro" id="IPR037004">
    <property type="entry name" value="Exonuc_VII_ssu_sf"/>
</dbReference>
<reference evidence="8" key="1">
    <citation type="submission" date="2017-04" db="EMBL/GenBank/DDBJ databases">
        <authorList>
            <person name="Varghese N."/>
            <person name="Submissions S."/>
        </authorList>
    </citation>
    <scope>NUCLEOTIDE SEQUENCE [LARGE SCALE GENOMIC DNA]</scope>
    <source>
        <strain evidence="8">DSM 12126</strain>
    </source>
</reference>
<dbReference type="SUPFAM" id="SSF116842">
    <property type="entry name" value="XseB-like"/>
    <property type="match status" value="1"/>
</dbReference>
<dbReference type="GO" id="GO:0008855">
    <property type="term" value="F:exodeoxyribonuclease VII activity"/>
    <property type="evidence" value="ECO:0007669"/>
    <property type="project" value="UniProtKB-UniRule"/>
</dbReference>
<evidence type="ECO:0000313" key="8">
    <source>
        <dbReference type="Proteomes" id="UP000192756"/>
    </source>
</evidence>
<dbReference type="Pfam" id="PF02609">
    <property type="entry name" value="Exonuc_VII_S"/>
    <property type="match status" value="1"/>
</dbReference>
<protein>
    <recommendedName>
        <fullName evidence="6">Exodeoxyribonuclease VII small subunit</fullName>
        <ecNumber evidence="6">3.1.11.6</ecNumber>
    </recommendedName>
</protein>
<dbReference type="RefSeq" id="WP_084240694.1">
    <property type="nucleotide sequence ID" value="NZ_FWXT01000003.1"/>
</dbReference>
<dbReference type="EMBL" id="FWXT01000003">
    <property type="protein sequence ID" value="SMC97941.1"/>
    <property type="molecule type" value="Genomic_DNA"/>
</dbReference>
<dbReference type="OrthoDB" id="9813898at2"/>
<dbReference type="AlphaFoldDB" id="A0A1W2DKK2"/>
<evidence type="ECO:0000256" key="3">
    <source>
        <dbReference type="ARBA" id="ARBA00022722"/>
    </source>
</evidence>
<dbReference type="GO" id="GO:0006308">
    <property type="term" value="P:DNA catabolic process"/>
    <property type="evidence" value="ECO:0007669"/>
    <property type="project" value="UniProtKB-UniRule"/>
</dbReference>
<comment type="similarity">
    <text evidence="1">Belongs to the XseB family.</text>
</comment>
<gene>
    <name evidence="7" type="ORF">SAMN04488524_3931</name>
</gene>
<evidence type="ECO:0000313" key="7">
    <source>
        <dbReference type="EMBL" id="SMC97941.1"/>
    </source>
</evidence>
<sequence>MKTTDLTYELAYKELTAIALEIETESVSVDILAEKVKRASELIEFCQTKLRATETEVNKIIKQMENPAG</sequence>
<keyword evidence="4" id="KW-0378">Hydrolase</keyword>
<dbReference type="EC" id="3.1.11.6" evidence="6"/>
<proteinExistence type="inferred from homology"/>
<keyword evidence="8" id="KW-1185">Reference proteome</keyword>
<dbReference type="NCBIfam" id="TIGR01280">
    <property type="entry name" value="xseB"/>
    <property type="match status" value="1"/>
</dbReference>
<organism evidence="7 8">
    <name type="scientific">Pedobacter africanus</name>
    <dbReference type="NCBI Taxonomy" id="151894"/>
    <lineage>
        <taxon>Bacteria</taxon>
        <taxon>Pseudomonadati</taxon>
        <taxon>Bacteroidota</taxon>
        <taxon>Sphingobacteriia</taxon>
        <taxon>Sphingobacteriales</taxon>
        <taxon>Sphingobacteriaceae</taxon>
        <taxon>Pedobacter</taxon>
    </lineage>
</organism>